<dbReference type="EMBL" id="JAUOPU010000066">
    <property type="protein sequence ID" value="MDO6545517.1"/>
    <property type="molecule type" value="Genomic_DNA"/>
</dbReference>
<sequence length="85" mass="9194">MFFKRLNDLRECSLVTAPTSALCIYHGSAVAVDAPRTYSFLNFSVIVAPLSRIAAFNIVVGAWAGKWLHFGGCSDNVTLLVLFAA</sequence>
<comment type="caution">
    <text evidence="1">The sequence shown here is derived from an EMBL/GenBank/DDBJ whole genome shotgun (WGS) entry which is preliminary data.</text>
</comment>
<dbReference type="RefSeq" id="WP_303502272.1">
    <property type="nucleotide sequence ID" value="NZ_JAUOPU010000066.1"/>
</dbReference>
<reference evidence="1" key="1">
    <citation type="submission" date="2023-07" db="EMBL/GenBank/DDBJ databases">
        <title>Genome content predicts the carbon catabolic preferences of heterotrophic bacteria.</title>
        <authorList>
            <person name="Gralka M."/>
        </authorList>
    </citation>
    <scope>NUCLEOTIDE SEQUENCE</scope>
    <source>
        <strain evidence="1">G2M05</strain>
    </source>
</reference>
<name>A0AAW7YA97_9GAMM</name>
<evidence type="ECO:0000313" key="2">
    <source>
        <dbReference type="Proteomes" id="UP001170624"/>
    </source>
</evidence>
<dbReference type="AlphaFoldDB" id="A0AAW7YA97"/>
<evidence type="ECO:0000313" key="1">
    <source>
        <dbReference type="EMBL" id="MDO6545517.1"/>
    </source>
</evidence>
<proteinExistence type="predicted"/>
<gene>
    <name evidence="1" type="ORF">Q4568_23585</name>
</gene>
<protein>
    <submittedName>
        <fullName evidence="1">Uncharacterized protein</fullName>
    </submittedName>
</protein>
<accession>A0AAW7YA97</accession>
<organism evidence="1 2">
    <name type="scientific">Photobacterium sanguinicancri</name>
    <dbReference type="NCBI Taxonomy" id="875932"/>
    <lineage>
        <taxon>Bacteria</taxon>
        <taxon>Pseudomonadati</taxon>
        <taxon>Pseudomonadota</taxon>
        <taxon>Gammaproteobacteria</taxon>
        <taxon>Vibrionales</taxon>
        <taxon>Vibrionaceae</taxon>
        <taxon>Photobacterium</taxon>
    </lineage>
</organism>
<dbReference type="Proteomes" id="UP001170624">
    <property type="component" value="Unassembled WGS sequence"/>
</dbReference>